<evidence type="ECO:0008006" key="4">
    <source>
        <dbReference type="Google" id="ProtNLM"/>
    </source>
</evidence>
<comment type="caution">
    <text evidence="2">The sequence shown here is derived from an EMBL/GenBank/DDBJ whole genome shotgun (WGS) entry which is preliminary data.</text>
</comment>
<keyword evidence="3" id="KW-1185">Reference proteome</keyword>
<evidence type="ECO:0000256" key="1">
    <source>
        <dbReference type="SAM" id="SignalP"/>
    </source>
</evidence>
<reference evidence="2 3" key="1">
    <citation type="journal article" date="2021" name="BMC Genomics">
        <title>Datura genome reveals duplications of psychoactive alkaloid biosynthetic genes and high mutation rate following tissue culture.</title>
        <authorList>
            <person name="Rajewski A."/>
            <person name="Carter-House D."/>
            <person name="Stajich J."/>
            <person name="Litt A."/>
        </authorList>
    </citation>
    <scope>NUCLEOTIDE SEQUENCE [LARGE SCALE GENOMIC DNA]</scope>
    <source>
        <strain evidence="2">AR-01</strain>
    </source>
</reference>
<accession>A0ABS8Y796</accession>
<organism evidence="2 3">
    <name type="scientific">Datura stramonium</name>
    <name type="common">Jimsonweed</name>
    <name type="synonym">Common thornapple</name>
    <dbReference type="NCBI Taxonomy" id="4076"/>
    <lineage>
        <taxon>Eukaryota</taxon>
        <taxon>Viridiplantae</taxon>
        <taxon>Streptophyta</taxon>
        <taxon>Embryophyta</taxon>
        <taxon>Tracheophyta</taxon>
        <taxon>Spermatophyta</taxon>
        <taxon>Magnoliopsida</taxon>
        <taxon>eudicotyledons</taxon>
        <taxon>Gunneridae</taxon>
        <taxon>Pentapetalae</taxon>
        <taxon>asterids</taxon>
        <taxon>lamiids</taxon>
        <taxon>Solanales</taxon>
        <taxon>Solanaceae</taxon>
        <taxon>Solanoideae</taxon>
        <taxon>Datureae</taxon>
        <taxon>Datura</taxon>
    </lineage>
</organism>
<gene>
    <name evidence="2" type="ORF">HAX54_029152</name>
</gene>
<protein>
    <recommendedName>
        <fullName evidence="4">Secreted protein</fullName>
    </recommendedName>
</protein>
<feature type="non-terminal residue" evidence="2">
    <location>
        <position position="68"/>
    </location>
</feature>
<dbReference type="Proteomes" id="UP000823775">
    <property type="component" value="Unassembled WGS sequence"/>
</dbReference>
<keyword evidence="1" id="KW-0732">Signal</keyword>
<proteinExistence type="predicted"/>
<sequence>MRAWVWLVGILLTREMEDEDSEGACGSCLSPRESGRSVEGVLVVFGFIGWEKRGREEVRCCWFRQRLL</sequence>
<evidence type="ECO:0000313" key="2">
    <source>
        <dbReference type="EMBL" id="MCE5166902.1"/>
    </source>
</evidence>
<evidence type="ECO:0000313" key="3">
    <source>
        <dbReference type="Proteomes" id="UP000823775"/>
    </source>
</evidence>
<dbReference type="EMBL" id="JACEIK010036031">
    <property type="protein sequence ID" value="MCE5166902.1"/>
    <property type="molecule type" value="Genomic_DNA"/>
</dbReference>
<feature type="chain" id="PRO_5045365657" description="Secreted protein" evidence="1">
    <location>
        <begin position="19"/>
        <end position="68"/>
    </location>
</feature>
<feature type="signal peptide" evidence="1">
    <location>
        <begin position="1"/>
        <end position="18"/>
    </location>
</feature>
<name>A0ABS8Y796_DATST</name>